<comment type="caution">
    <text evidence="2">The sequence shown here is derived from an EMBL/GenBank/DDBJ whole genome shotgun (WGS) entry which is preliminary data.</text>
</comment>
<dbReference type="Proteomes" id="UP000664169">
    <property type="component" value="Unassembled WGS sequence"/>
</dbReference>
<gene>
    <name evidence="2" type="ORF">GOMPHAMPRED_001157</name>
</gene>
<dbReference type="AlphaFoldDB" id="A0A8H3F0D2"/>
<evidence type="ECO:0000313" key="3">
    <source>
        <dbReference type="Proteomes" id="UP000664169"/>
    </source>
</evidence>
<reference evidence="2" key="1">
    <citation type="submission" date="2021-03" db="EMBL/GenBank/DDBJ databases">
        <authorList>
            <person name="Tagirdzhanova G."/>
        </authorList>
    </citation>
    <scope>NUCLEOTIDE SEQUENCE</scope>
</reference>
<proteinExistence type="predicted"/>
<evidence type="ECO:0000313" key="2">
    <source>
        <dbReference type="EMBL" id="CAF9916931.1"/>
    </source>
</evidence>
<sequence>MRTHNALNDEEANQAAKIALKGAGIGAIKYGAFLLPLFIIGQSISPVYRGLTIQFKVFLMMSGMVVGGAIEGDRRMREFEVMMRKKKRLGLR</sequence>
<feature type="transmembrane region" description="Helical" evidence="1">
    <location>
        <begin position="27"/>
        <end position="45"/>
    </location>
</feature>
<dbReference type="EMBL" id="CAJPDQ010000011">
    <property type="protein sequence ID" value="CAF9916931.1"/>
    <property type="molecule type" value="Genomic_DNA"/>
</dbReference>
<evidence type="ECO:0000256" key="1">
    <source>
        <dbReference type="SAM" id="Phobius"/>
    </source>
</evidence>
<name>A0A8H3F0D2_9LECA</name>
<keyword evidence="1" id="KW-0812">Transmembrane</keyword>
<dbReference type="OrthoDB" id="3979469at2759"/>
<organism evidence="2 3">
    <name type="scientific">Gomphillus americanus</name>
    <dbReference type="NCBI Taxonomy" id="1940652"/>
    <lineage>
        <taxon>Eukaryota</taxon>
        <taxon>Fungi</taxon>
        <taxon>Dikarya</taxon>
        <taxon>Ascomycota</taxon>
        <taxon>Pezizomycotina</taxon>
        <taxon>Lecanoromycetes</taxon>
        <taxon>OSLEUM clade</taxon>
        <taxon>Ostropomycetidae</taxon>
        <taxon>Ostropales</taxon>
        <taxon>Graphidaceae</taxon>
        <taxon>Gomphilloideae</taxon>
        <taxon>Gomphillus</taxon>
    </lineage>
</organism>
<protein>
    <submittedName>
        <fullName evidence="2">Uncharacterized protein</fullName>
    </submittedName>
</protein>
<keyword evidence="1" id="KW-1133">Transmembrane helix</keyword>
<dbReference type="InterPro" id="IPR038882">
    <property type="entry name" value="Rcf3"/>
</dbReference>
<dbReference type="PANTHER" id="PTHR39153">
    <property type="entry name" value="AGR244WP"/>
    <property type="match status" value="1"/>
</dbReference>
<feature type="transmembrane region" description="Helical" evidence="1">
    <location>
        <begin position="51"/>
        <end position="70"/>
    </location>
</feature>
<dbReference type="PANTHER" id="PTHR39153:SF1">
    <property type="entry name" value="AGR244WP"/>
    <property type="match status" value="1"/>
</dbReference>
<accession>A0A8H3F0D2</accession>
<keyword evidence="3" id="KW-1185">Reference proteome</keyword>
<keyword evidence="1" id="KW-0472">Membrane</keyword>